<reference evidence="6" key="1">
    <citation type="submission" date="2023-03" db="EMBL/GenBank/DDBJ databases">
        <title>Mating type loci evolution in Malassezia.</title>
        <authorList>
            <person name="Coelho M.A."/>
        </authorList>
    </citation>
    <scope>NUCLEOTIDE SEQUENCE</scope>
    <source>
        <strain evidence="6">CBS 7876</strain>
    </source>
</reference>
<dbReference type="InterPro" id="IPR007244">
    <property type="entry name" value="Naa35_N"/>
</dbReference>
<dbReference type="InterPro" id="IPR057983">
    <property type="entry name" value="NAA35-like_N"/>
</dbReference>
<proteinExistence type="inferred from homology"/>
<evidence type="ECO:0000259" key="4">
    <source>
        <dbReference type="Pfam" id="PF04112"/>
    </source>
</evidence>
<name>A0AAF0E0N2_9BASI</name>
<dbReference type="InterPro" id="IPR057982">
    <property type="entry name" value="TPR_NAA35"/>
</dbReference>
<gene>
    <name evidence="6" type="primary">MAK10</name>
    <name evidence="6" type="ORF">MOBT1_001696</name>
</gene>
<dbReference type="GO" id="GO:0031417">
    <property type="term" value="C:NatC complex"/>
    <property type="evidence" value="ECO:0007669"/>
    <property type="project" value="InterPro"/>
</dbReference>
<protein>
    <submittedName>
        <fullName evidence="6">N-alpha-acetyltransferase, non-catalitic subunit</fullName>
    </submittedName>
</protein>
<evidence type="ECO:0000256" key="3">
    <source>
        <dbReference type="ARBA" id="ARBA00022490"/>
    </source>
</evidence>
<dbReference type="Pfam" id="PF25789">
    <property type="entry name" value="TPR_NAA35"/>
    <property type="match status" value="1"/>
</dbReference>
<feature type="domain" description="NAA35-like N-terminal" evidence="4">
    <location>
        <begin position="21"/>
        <end position="172"/>
    </location>
</feature>
<evidence type="ECO:0000259" key="5">
    <source>
        <dbReference type="Pfam" id="PF25789"/>
    </source>
</evidence>
<evidence type="ECO:0000313" key="6">
    <source>
        <dbReference type="EMBL" id="WFD03007.1"/>
    </source>
</evidence>
<dbReference type="Proteomes" id="UP001214603">
    <property type="component" value="Chromosome 2"/>
</dbReference>
<feature type="domain" description="NAA35-like TPR repeats" evidence="5">
    <location>
        <begin position="312"/>
        <end position="425"/>
    </location>
</feature>
<accession>A0AAF0E0N2</accession>
<comment type="similarity">
    <text evidence="2">Belongs to the MAK10 family.</text>
</comment>
<comment type="subcellular location">
    <subcellularLocation>
        <location evidence="1">Cytoplasm</location>
    </subcellularLocation>
</comment>
<dbReference type="PANTHER" id="PTHR21373:SF0">
    <property type="entry name" value="N-ALPHA-ACETYLTRANSFERASE 35, NATC AUXILIARY SUBUNIT"/>
    <property type="match status" value="1"/>
</dbReference>
<dbReference type="EMBL" id="CP119935">
    <property type="protein sequence ID" value="WFD03007.1"/>
    <property type="molecule type" value="Genomic_DNA"/>
</dbReference>
<keyword evidence="3" id="KW-0963">Cytoplasm</keyword>
<evidence type="ECO:0000256" key="2">
    <source>
        <dbReference type="ARBA" id="ARBA00006289"/>
    </source>
</evidence>
<sequence length="527" mass="58488">MKEDYVDQTSAFWETVQALEPEQIVASQGFTLQRLMNALEVMDPNMDAGMAFPPALIDRRDRVPAAFHVAEQLSVHELCFVLDRVFALELEWMEGAALGQTLYTCEYFHRYVVPGTPASAHWTHQALSVFLLATAKCCALQYHELMRQHVLDAEDFCGDPGGVGLPDGVDPATVVTQLDAAMHRAYQESPDSAASVCVRLAMKKYWLGCLTSLSSPVPDGVRAGIHLDGCLRQWKLLKPGQDKILALQSPYLVDAPEAVQGDGHTAAGGTRELEHVAFSAVEHLSGVVMHDILVRLEWAQQRDPASSIATRTARFLNRFAGLLVQLLSTLLMNRARQKRMFAKAFPTWADLADDARQLDHDLGAALAPQPWTASLLENVVYFFRTYQQIHTIGAGFDLELYAEHEWGSQYYLLAAAFAEHASTCAQLLATPGHRDEPVESLQRWVSLASAQAQLCSAYAMLYLGQYGEPGLRPDAAAYAEAAFARRVKWLRRPAWSPPASLRRSAPSDPYPIRALWQEWIAYATAFS</sequence>
<dbReference type="Pfam" id="PF04112">
    <property type="entry name" value="Mak10"/>
    <property type="match status" value="1"/>
</dbReference>
<evidence type="ECO:0000313" key="7">
    <source>
        <dbReference type="Proteomes" id="UP001214603"/>
    </source>
</evidence>
<dbReference type="AlphaFoldDB" id="A0AAF0E0N2"/>
<keyword evidence="7" id="KW-1185">Reference proteome</keyword>
<dbReference type="PANTHER" id="PTHR21373">
    <property type="entry name" value="GLUCOSE REPRESSIBLE PROTEIN MAK10"/>
    <property type="match status" value="1"/>
</dbReference>
<organism evidence="6 7">
    <name type="scientific">Malassezia obtusa</name>
    <dbReference type="NCBI Taxonomy" id="76774"/>
    <lineage>
        <taxon>Eukaryota</taxon>
        <taxon>Fungi</taxon>
        <taxon>Dikarya</taxon>
        <taxon>Basidiomycota</taxon>
        <taxon>Ustilaginomycotina</taxon>
        <taxon>Malasseziomycetes</taxon>
        <taxon>Malasseziales</taxon>
        <taxon>Malasseziaceae</taxon>
        <taxon>Malassezia</taxon>
    </lineage>
</organism>
<evidence type="ECO:0000256" key="1">
    <source>
        <dbReference type="ARBA" id="ARBA00004496"/>
    </source>
</evidence>